<evidence type="ECO:0000256" key="3">
    <source>
        <dbReference type="ARBA" id="ARBA00022692"/>
    </source>
</evidence>
<evidence type="ECO:0000256" key="10">
    <source>
        <dbReference type="HAMAP-Rule" id="MF_00454"/>
    </source>
</evidence>
<feature type="transmembrane region" description="Helical" evidence="10">
    <location>
        <begin position="66"/>
        <end position="88"/>
    </location>
</feature>
<keyword evidence="10" id="KW-0406">Ion transport</keyword>
<dbReference type="GO" id="GO:0005886">
    <property type="term" value="C:plasma membrane"/>
    <property type="evidence" value="ECO:0007669"/>
    <property type="project" value="UniProtKB-SubCell"/>
</dbReference>
<proteinExistence type="inferred from homology"/>
<evidence type="ECO:0000256" key="2">
    <source>
        <dbReference type="ARBA" id="ARBA00022475"/>
    </source>
</evidence>
<evidence type="ECO:0000256" key="4">
    <source>
        <dbReference type="ARBA" id="ARBA00022989"/>
    </source>
</evidence>
<keyword evidence="2 10" id="KW-1003">Cell membrane</keyword>
<keyword evidence="10" id="KW-0813">Transport</keyword>
<evidence type="ECO:0000256" key="1">
    <source>
        <dbReference type="ARBA" id="ARBA00004651"/>
    </source>
</evidence>
<organism evidence="11 12">
    <name type="scientific">Tessaracoccus antarcticus</name>
    <dbReference type="NCBI Taxonomy" id="2479848"/>
    <lineage>
        <taxon>Bacteria</taxon>
        <taxon>Bacillati</taxon>
        <taxon>Actinomycetota</taxon>
        <taxon>Actinomycetes</taxon>
        <taxon>Propionibacteriales</taxon>
        <taxon>Propionibacteriaceae</taxon>
        <taxon>Tessaracoccus</taxon>
    </lineage>
</organism>
<dbReference type="InterPro" id="IPR003691">
    <property type="entry name" value="FluC"/>
</dbReference>
<dbReference type="HAMAP" id="MF_00454">
    <property type="entry name" value="FluC"/>
    <property type="match status" value="1"/>
</dbReference>
<dbReference type="EMBL" id="REFW01000001">
    <property type="protein sequence ID" value="RMB61171.1"/>
    <property type="molecule type" value="Genomic_DNA"/>
</dbReference>
<feature type="transmembrane region" description="Helical" evidence="10">
    <location>
        <begin position="130"/>
        <end position="159"/>
    </location>
</feature>
<dbReference type="GO" id="GO:0062054">
    <property type="term" value="F:fluoride channel activity"/>
    <property type="evidence" value="ECO:0007669"/>
    <property type="project" value="UniProtKB-UniRule"/>
</dbReference>
<comment type="similarity">
    <text evidence="7 10">Belongs to the fluoride channel Fluc/FEX (TC 1.A.43) family.</text>
</comment>
<dbReference type="PANTHER" id="PTHR28259">
    <property type="entry name" value="FLUORIDE EXPORT PROTEIN 1-RELATED"/>
    <property type="match status" value="1"/>
</dbReference>
<evidence type="ECO:0000313" key="11">
    <source>
        <dbReference type="EMBL" id="RMB61171.1"/>
    </source>
</evidence>
<evidence type="ECO:0000313" key="12">
    <source>
        <dbReference type="Proteomes" id="UP000275256"/>
    </source>
</evidence>
<dbReference type="OrthoDB" id="4408652at2"/>
<comment type="function">
    <text evidence="9 10">Fluoride-specific ion channel. Important for reducing fluoride concentration in the cell, thus reducing its toxicity.</text>
</comment>
<accession>A0A3M0G816</accession>
<keyword evidence="10" id="KW-0479">Metal-binding</keyword>
<feature type="binding site" evidence="10">
    <location>
        <position position="110"/>
    </location>
    <ligand>
        <name>Na(+)</name>
        <dbReference type="ChEBI" id="CHEBI:29101"/>
        <note>structural</note>
    </ligand>
</feature>
<keyword evidence="3 10" id="KW-0812">Transmembrane</keyword>
<keyword evidence="10" id="KW-0915">Sodium</keyword>
<comment type="caution">
    <text evidence="11">The sequence shown here is derived from an EMBL/GenBank/DDBJ whole genome shotgun (WGS) entry which is preliminary data.</text>
</comment>
<dbReference type="GO" id="GO:0140114">
    <property type="term" value="P:cellular detoxification of fluoride"/>
    <property type="evidence" value="ECO:0007669"/>
    <property type="project" value="UniProtKB-UniRule"/>
</dbReference>
<evidence type="ECO:0000256" key="7">
    <source>
        <dbReference type="ARBA" id="ARBA00035120"/>
    </source>
</evidence>
<keyword evidence="12" id="KW-1185">Reference proteome</keyword>
<dbReference type="PANTHER" id="PTHR28259:SF1">
    <property type="entry name" value="FLUORIDE EXPORT PROTEIN 1-RELATED"/>
    <property type="match status" value="1"/>
</dbReference>
<sequence>MARLHAVAVTAPGAEPLDPDAPAARTRPARTGRGLTLLLIGLGGAVGTSIRAALEGAYPSAVGAWPWATFFINVSGAFVLAVLLETLSVTGPDEGWRRRVRFGVGTGLLGGYTTYSTFMVEAARLGRSGAYLTAFGYTTVSLVLGFAAALAGMLAVAALHRRWAHT</sequence>
<dbReference type="AlphaFoldDB" id="A0A3M0G816"/>
<reference evidence="11 12" key="1">
    <citation type="submission" date="2018-10" db="EMBL/GenBank/DDBJ databases">
        <title>Tessaracoccus antarcticuss sp. nov., isolated from sediment.</title>
        <authorList>
            <person name="Zhou L.Y."/>
            <person name="Du Z.J."/>
        </authorList>
    </citation>
    <scope>NUCLEOTIDE SEQUENCE [LARGE SCALE GENOMIC DNA]</scope>
    <source>
        <strain evidence="11 12">JDX10</strain>
    </source>
</reference>
<comment type="activity regulation">
    <text evidence="10">Na(+) is not transported, but it plays an essential structural role and its presence is essential for fluoride channel function.</text>
</comment>
<feature type="binding site" evidence="10">
    <location>
        <position position="113"/>
    </location>
    <ligand>
        <name>Na(+)</name>
        <dbReference type="ChEBI" id="CHEBI:29101"/>
        <note>structural</note>
    </ligand>
</feature>
<evidence type="ECO:0000256" key="8">
    <source>
        <dbReference type="ARBA" id="ARBA00035585"/>
    </source>
</evidence>
<name>A0A3M0G816_9ACTN</name>
<evidence type="ECO:0000256" key="5">
    <source>
        <dbReference type="ARBA" id="ARBA00023136"/>
    </source>
</evidence>
<gene>
    <name evidence="10" type="primary">fluC</name>
    <name evidence="10" type="synonym">crcB</name>
    <name evidence="11" type="ORF">EAX62_00360</name>
</gene>
<keyword evidence="6 10" id="KW-0407">Ion channel</keyword>
<dbReference type="GO" id="GO:0046872">
    <property type="term" value="F:metal ion binding"/>
    <property type="evidence" value="ECO:0007669"/>
    <property type="project" value="UniProtKB-KW"/>
</dbReference>
<evidence type="ECO:0000256" key="9">
    <source>
        <dbReference type="ARBA" id="ARBA00049940"/>
    </source>
</evidence>
<keyword evidence="5 10" id="KW-0472">Membrane</keyword>
<comment type="catalytic activity">
    <reaction evidence="8">
        <text>fluoride(in) = fluoride(out)</text>
        <dbReference type="Rhea" id="RHEA:76159"/>
        <dbReference type="ChEBI" id="CHEBI:17051"/>
    </reaction>
    <physiologicalReaction direction="left-to-right" evidence="8">
        <dbReference type="Rhea" id="RHEA:76160"/>
    </physiologicalReaction>
</comment>
<evidence type="ECO:0000256" key="6">
    <source>
        <dbReference type="ARBA" id="ARBA00023303"/>
    </source>
</evidence>
<feature type="transmembrane region" description="Helical" evidence="10">
    <location>
        <begin position="35"/>
        <end position="54"/>
    </location>
</feature>
<feature type="transmembrane region" description="Helical" evidence="10">
    <location>
        <begin position="100"/>
        <end position="118"/>
    </location>
</feature>
<protein>
    <recommendedName>
        <fullName evidence="10">Fluoride-specific ion channel FluC</fullName>
    </recommendedName>
</protein>
<dbReference type="Pfam" id="PF02537">
    <property type="entry name" value="CRCB"/>
    <property type="match status" value="1"/>
</dbReference>
<keyword evidence="4 10" id="KW-1133">Transmembrane helix</keyword>
<comment type="subcellular location">
    <subcellularLocation>
        <location evidence="1 10">Cell membrane</location>
        <topology evidence="1 10">Multi-pass membrane protein</topology>
    </subcellularLocation>
</comment>
<dbReference type="Proteomes" id="UP000275256">
    <property type="component" value="Unassembled WGS sequence"/>
</dbReference>